<evidence type="ECO:0000256" key="6">
    <source>
        <dbReference type="ARBA" id="ARBA00023136"/>
    </source>
</evidence>
<dbReference type="SUPFAM" id="SSF161098">
    <property type="entry name" value="MetI-like"/>
    <property type="match status" value="1"/>
</dbReference>
<dbReference type="RefSeq" id="WP_310375323.1">
    <property type="nucleotide sequence ID" value="NZ_JAVDYB010000001.1"/>
</dbReference>
<dbReference type="PANTHER" id="PTHR43744">
    <property type="entry name" value="ABC TRANSPORTER PERMEASE PROTEIN MG189-RELATED-RELATED"/>
    <property type="match status" value="1"/>
</dbReference>
<keyword evidence="3" id="KW-1003">Cell membrane</keyword>
<evidence type="ECO:0000256" key="3">
    <source>
        <dbReference type="ARBA" id="ARBA00022475"/>
    </source>
</evidence>
<feature type="compositionally biased region" description="Low complexity" evidence="8">
    <location>
        <begin position="8"/>
        <end position="21"/>
    </location>
</feature>
<feature type="transmembrane region" description="Helical" evidence="7">
    <location>
        <begin position="214"/>
        <end position="235"/>
    </location>
</feature>
<dbReference type="AlphaFoldDB" id="A0AAE4CDI4"/>
<dbReference type="InterPro" id="IPR035906">
    <property type="entry name" value="MetI-like_sf"/>
</dbReference>
<dbReference type="PROSITE" id="PS50928">
    <property type="entry name" value="ABC_TM1"/>
    <property type="match status" value="1"/>
</dbReference>
<evidence type="ECO:0000256" key="5">
    <source>
        <dbReference type="ARBA" id="ARBA00022989"/>
    </source>
</evidence>
<feature type="transmembrane region" description="Helical" evidence="7">
    <location>
        <begin position="29"/>
        <end position="54"/>
    </location>
</feature>
<dbReference type="InterPro" id="IPR000515">
    <property type="entry name" value="MetI-like"/>
</dbReference>
<feature type="domain" description="ABC transmembrane type-1" evidence="9">
    <location>
        <begin position="89"/>
        <end position="280"/>
    </location>
</feature>
<keyword evidence="5 7" id="KW-1133">Transmembrane helix</keyword>
<sequence>MAVSTPTRSAVRPAPRAGGPRRSVDRPNWAAGALSLVWLAVVGFPLLLLVIWSLTDRRDYQRNGPLALPDGIAWANISQVFEARFGTYMLNTFTVTAGSILLTLALALPAAYAIVRSRSWAASLSFRMFLLGLAIPAQAVIVPVYLIITRLELYDTLRAVILPTVAFNLPLVVLILSGSLRDVSRELYEAMTVDGAGPFRIFWKLVLPMSRGSISTVGIFVGLNAWNGFIFPLILTQDLNNRVVALGLWHYQGQYAVNVPGLMMAVLLSTLPIFLLYLFARRWLIAGLAGVGGK</sequence>
<dbReference type="Proteomes" id="UP001183643">
    <property type="component" value="Unassembled WGS sequence"/>
</dbReference>
<reference evidence="10" key="1">
    <citation type="submission" date="2023-07" db="EMBL/GenBank/DDBJ databases">
        <title>Sequencing the genomes of 1000 actinobacteria strains.</title>
        <authorList>
            <person name="Klenk H.-P."/>
        </authorList>
    </citation>
    <scope>NUCLEOTIDE SEQUENCE</scope>
    <source>
        <strain evidence="10">DSM 44707</strain>
    </source>
</reference>
<dbReference type="PANTHER" id="PTHR43744:SF12">
    <property type="entry name" value="ABC TRANSPORTER PERMEASE PROTEIN MG189-RELATED"/>
    <property type="match status" value="1"/>
</dbReference>
<name>A0AAE4CDI4_9ACTN</name>
<feature type="transmembrane region" description="Helical" evidence="7">
    <location>
        <begin position="160"/>
        <end position="180"/>
    </location>
</feature>
<keyword evidence="4 7" id="KW-0812">Transmembrane</keyword>
<accession>A0AAE4CDI4</accession>
<evidence type="ECO:0000256" key="2">
    <source>
        <dbReference type="ARBA" id="ARBA00022448"/>
    </source>
</evidence>
<feature type="region of interest" description="Disordered" evidence="8">
    <location>
        <begin position="1"/>
        <end position="24"/>
    </location>
</feature>
<gene>
    <name evidence="10" type="ORF">J2S41_007424</name>
</gene>
<evidence type="ECO:0000256" key="8">
    <source>
        <dbReference type="SAM" id="MobiDB-lite"/>
    </source>
</evidence>
<keyword evidence="2 7" id="KW-0813">Transport</keyword>
<keyword evidence="6 7" id="KW-0472">Membrane</keyword>
<dbReference type="Gene3D" id="1.10.3720.10">
    <property type="entry name" value="MetI-like"/>
    <property type="match status" value="1"/>
</dbReference>
<feature type="transmembrane region" description="Helical" evidence="7">
    <location>
        <begin position="93"/>
        <end position="115"/>
    </location>
</feature>
<evidence type="ECO:0000256" key="4">
    <source>
        <dbReference type="ARBA" id="ARBA00022692"/>
    </source>
</evidence>
<evidence type="ECO:0000313" key="11">
    <source>
        <dbReference type="Proteomes" id="UP001183643"/>
    </source>
</evidence>
<feature type="transmembrane region" description="Helical" evidence="7">
    <location>
        <begin position="255"/>
        <end position="279"/>
    </location>
</feature>
<proteinExistence type="inferred from homology"/>
<comment type="subcellular location">
    <subcellularLocation>
        <location evidence="1 7">Cell membrane</location>
        <topology evidence="1 7">Multi-pass membrane protein</topology>
    </subcellularLocation>
</comment>
<dbReference type="Pfam" id="PF00528">
    <property type="entry name" value="BPD_transp_1"/>
    <property type="match status" value="1"/>
</dbReference>
<dbReference type="GO" id="GO:0055085">
    <property type="term" value="P:transmembrane transport"/>
    <property type="evidence" value="ECO:0007669"/>
    <property type="project" value="InterPro"/>
</dbReference>
<organism evidence="10 11">
    <name type="scientific">Catenuloplanes atrovinosus</name>
    <dbReference type="NCBI Taxonomy" id="137266"/>
    <lineage>
        <taxon>Bacteria</taxon>
        <taxon>Bacillati</taxon>
        <taxon>Actinomycetota</taxon>
        <taxon>Actinomycetes</taxon>
        <taxon>Micromonosporales</taxon>
        <taxon>Micromonosporaceae</taxon>
        <taxon>Catenuloplanes</taxon>
    </lineage>
</organism>
<evidence type="ECO:0000313" key="10">
    <source>
        <dbReference type="EMBL" id="MDR7280646.1"/>
    </source>
</evidence>
<dbReference type="GO" id="GO:0005886">
    <property type="term" value="C:plasma membrane"/>
    <property type="evidence" value="ECO:0007669"/>
    <property type="project" value="UniProtKB-SubCell"/>
</dbReference>
<evidence type="ECO:0000256" key="7">
    <source>
        <dbReference type="RuleBase" id="RU363032"/>
    </source>
</evidence>
<protein>
    <submittedName>
        <fullName evidence="10">Xylobiose transport system permease protein</fullName>
    </submittedName>
</protein>
<dbReference type="CDD" id="cd06261">
    <property type="entry name" value="TM_PBP2"/>
    <property type="match status" value="1"/>
</dbReference>
<comment type="similarity">
    <text evidence="7">Belongs to the binding-protein-dependent transport system permease family.</text>
</comment>
<evidence type="ECO:0000256" key="1">
    <source>
        <dbReference type="ARBA" id="ARBA00004651"/>
    </source>
</evidence>
<evidence type="ECO:0000259" key="9">
    <source>
        <dbReference type="PROSITE" id="PS50928"/>
    </source>
</evidence>
<dbReference type="EMBL" id="JAVDYB010000001">
    <property type="protein sequence ID" value="MDR7280646.1"/>
    <property type="molecule type" value="Genomic_DNA"/>
</dbReference>
<feature type="transmembrane region" description="Helical" evidence="7">
    <location>
        <begin position="127"/>
        <end position="148"/>
    </location>
</feature>
<comment type="caution">
    <text evidence="10">The sequence shown here is derived from an EMBL/GenBank/DDBJ whole genome shotgun (WGS) entry which is preliminary data.</text>
</comment>
<keyword evidence="11" id="KW-1185">Reference proteome</keyword>